<accession>A0A1H5IQE7</accession>
<dbReference type="AlphaFoldDB" id="A0A1H5IQE7"/>
<protein>
    <submittedName>
        <fullName evidence="2">Thioredoxin reductase</fullName>
    </submittedName>
</protein>
<dbReference type="Pfam" id="PF13738">
    <property type="entry name" value="Pyr_redox_3"/>
    <property type="match status" value="1"/>
</dbReference>
<dbReference type="PRINTS" id="PR00411">
    <property type="entry name" value="PNDRDTASEI"/>
</dbReference>
<evidence type="ECO:0000313" key="3">
    <source>
        <dbReference type="Proteomes" id="UP000198985"/>
    </source>
</evidence>
<reference evidence="2 3" key="1">
    <citation type="submission" date="2016-10" db="EMBL/GenBank/DDBJ databases">
        <authorList>
            <person name="de Groot N.N."/>
        </authorList>
    </citation>
    <scope>NUCLEOTIDE SEQUENCE [LARGE SCALE GENOMIC DNA]</scope>
    <source>
        <strain evidence="2 3">BS3662</strain>
    </source>
</reference>
<sequence>MESTRLPVAIIGAGPVGLASAAHLLARGLTPLILEAGPEAGASIEEWAHVKMFSPWQFNVDKEAAKLLLADGWTPPPENEYPTGRELLDRFVRPLADLEQIKRHLQLDSRVLAVTRVGQDVMKTQGRSTAPFLLRVAGPSGERDVLASAVIDASGTYRTPNWMGAHGIPALGEIEHAAHIAYGIPQVLGRARNRYANKRVLVVGGGHSAFNTLQDLVRLTREAPQTKVFWVIRGNSLERILGGGANDQLEERGKLGLKIRQLLNDGVIELFKNVAIDQVVGDGEGLAVKAGEQLLPPVDEIIVATGFRPDMSLLAELRIALDPATQSAVQLAPMIDPNEHSCGTVRPHGAIELAHPEQGLFVVGMKSYGRAPTFLLMTGYEQVRSVVAALAGDWDAAKRVDLVLPETGVCNSDFDEADDRSKASASQASCCGAGGAIPEVVPRSSPGCCKP</sequence>
<dbReference type="Gene3D" id="3.50.50.60">
    <property type="entry name" value="FAD/NAD(P)-binding domain"/>
    <property type="match status" value="1"/>
</dbReference>
<evidence type="ECO:0000313" key="2">
    <source>
        <dbReference type="EMBL" id="SEE42422.1"/>
    </source>
</evidence>
<dbReference type="PANTHER" id="PTHR43539">
    <property type="entry name" value="FLAVIN-BINDING MONOOXYGENASE-LIKE PROTEIN (AFU_ORTHOLOGUE AFUA_4G09220)"/>
    <property type="match status" value="1"/>
</dbReference>
<organism evidence="2 3">
    <name type="scientific">Pseudomonas migulae</name>
    <dbReference type="NCBI Taxonomy" id="78543"/>
    <lineage>
        <taxon>Bacteria</taxon>
        <taxon>Pseudomonadati</taxon>
        <taxon>Pseudomonadota</taxon>
        <taxon>Gammaproteobacteria</taxon>
        <taxon>Pseudomonadales</taxon>
        <taxon>Pseudomonadaceae</taxon>
        <taxon>Pseudomonas</taxon>
    </lineage>
</organism>
<dbReference type="PANTHER" id="PTHR43539:SF78">
    <property type="entry name" value="FLAVIN-CONTAINING MONOOXYGENASE"/>
    <property type="match status" value="1"/>
</dbReference>
<dbReference type="GO" id="GO:0004497">
    <property type="term" value="F:monooxygenase activity"/>
    <property type="evidence" value="ECO:0007669"/>
    <property type="project" value="TreeGrafter"/>
</dbReference>
<dbReference type="GO" id="GO:0050660">
    <property type="term" value="F:flavin adenine dinucleotide binding"/>
    <property type="evidence" value="ECO:0007669"/>
    <property type="project" value="TreeGrafter"/>
</dbReference>
<gene>
    <name evidence="2" type="ORF">SAMN04490194_2178</name>
</gene>
<dbReference type="SUPFAM" id="SSF51905">
    <property type="entry name" value="FAD/NAD(P)-binding domain"/>
    <property type="match status" value="1"/>
</dbReference>
<dbReference type="Proteomes" id="UP000198985">
    <property type="component" value="Unassembled WGS sequence"/>
</dbReference>
<dbReference type="PRINTS" id="PR00368">
    <property type="entry name" value="FADPNR"/>
</dbReference>
<dbReference type="InterPro" id="IPR036188">
    <property type="entry name" value="FAD/NAD-bd_sf"/>
</dbReference>
<dbReference type="InterPro" id="IPR050982">
    <property type="entry name" value="Auxin_biosynth/cation_transpt"/>
</dbReference>
<dbReference type="EMBL" id="FNTY01000002">
    <property type="protein sequence ID" value="SEE42422.1"/>
    <property type="molecule type" value="Genomic_DNA"/>
</dbReference>
<dbReference type="RefSeq" id="WP_084317889.1">
    <property type="nucleotide sequence ID" value="NZ_FNTY01000002.1"/>
</dbReference>
<evidence type="ECO:0000256" key="1">
    <source>
        <dbReference type="ARBA" id="ARBA00023002"/>
    </source>
</evidence>
<keyword evidence="1" id="KW-0560">Oxidoreductase</keyword>
<proteinExistence type="predicted"/>
<name>A0A1H5IQE7_9PSED</name>